<dbReference type="Proteomes" id="UP001139971">
    <property type="component" value="Unassembled WGS sequence"/>
</dbReference>
<keyword evidence="5" id="KW-1185">Reference proteome</keyword>
<dbReference type="InterPro" id="IPR036737">
    <property type="entry name" value="OmpA-like_sf"/>
</dbReference>
<dbReference type="PANTHER" id="PTHR30329:SF21">
    <property type="entry name" value="LIPOPROTEIN YIAD-RELATED"/>
    <property type="match status" value="1"/>
</dbReference>
<organism evidence="4 5">
    <name type="scientific">Tahibacter soli</name>
    <dbReference type="NCBI Taxonomy" id="2983605"/>
    <lineage>
        <taxon>Bacteria</taxon>
        <taxon>Pseudomonadati</taxon>
        <taxon>Pseudomonadota</taxon>
        <taxon>Gammaproteobacteria</taxon>
        <taxon>Lysobacterales</taxon>
        <taxon>Rhodanobacteraceae</taxon>
        <taxon>Tahibacter</taxon>
    </lineage>
</organism>
<dbReference type="PANTHER" id="PTHR30329">
    <property type="entry name" value="STATOR ELEMENT OF FLAGELLAR MOTOR COMPLEX"/>
    <property type="match status" value="1"/>
</dbReference>
<feature type="chain" id="PRO_5040723512" evidence="2">
    <location>
        <begin position="21"/>
        <end position="159"/>
    </location>
</feature>
<accession>A0A9X3YNU0</accession>
<dbReference type="RefSeq" id="WP_263542122.1">
    <property type="nucleotide sequence ID" value="NZ_JAOVZO020000018.1"/>
</dbReference>
<keyword evidence="1" id="KW-0472">Membrane</keyword>
<reference evidence="4" key="1">
    <citation type="submission" date="2023-02" db="EMBL/GenBank/DDBJ databases">
        <title>Tahibacter soli sp. nov. isolated from soil.</title>
        <authorList>
            <person name="Baek J.H."/>
            <person name="Lee J.K."/>
            <person name="Choi D.G."/>
            <person name="Jeon C.O."/>
        </authorList>
    </citation>
    <scope>NUCLEOTIDE SEQUENCE</scope>
    <source>
        <strain evidence="4">BL</strain>
    </source>
</reference>
<dbReference type="AlphaFoldDB" id="A0A9X3YNU0"/>
<evidence type="ECO:0000313" key="5">
    <source>
        <dbReference type="Proteomes" id="UP001139971"/>
    </source>
</evidence>
<proteinExistence type="predicted"/>
<comment type="caution">
    <text evidence="4">The sequence shown here is derived from an EMBL/GenBank/DDBJ whole genome shotgun (WGS) entry which is preliminary data.</text>
</comment>
<dbReference type="InterPro" id="IPR006665">
    <property type="entry name" value="OmpA-like"/>
</dbReference>
<gene>
    <name evidence="4" type="ORF">OD750_019135</name>
</gene>
<evidence type="ECO:0000256" key="1">
    <source>
        <dbReference type="PROSITE-ProRule" id="PRU00473"/>
    </source>
</evidence>
<evidence type="ECO:0000259" key="3">
    <source>
        <dbReference type="PROSITE" id="PS51123"/>
    </source>
</evidence>
<evidence type="ECO:0000256" key="2">
    <source>
        <dbReference type="SAM" id="SignalP"/>
    </source>
</evidence>
<name>A0A9X3YNU0_9GAMM</name>
<dbReference type="InterPro" id="IPR050330">
    <property type="entry name" value="Bact_OuterMem_StrucFunc"/>
</dbReference>
<dbReference type="EMBL" id="JAOVZO020000018">
    <property type="protein sequence ID" value="MDC8014665.1"/>
    <property type="molecule type" value="Genomic_DNA"/>
</dbReference>
<dbReference type="GO" id="GO:0016020">
    <property type="term" value="C:membrane"/>
    <property type="evidence" value="ECO:0007669"/>
    <property type="project" value="UniProtKB-UniRule"/>
</dbReference>
<dbReference type="SUPFAM" id="SSF103088">
    <property type="entry name" value="OmpA-like"/>
    <property type="match status" value="1"/>
</dbReference>
<evidence type="ECO:0000313" key="4">
    <source>
        <dbReference type="EMBL" id="MDC8014665.1"/>
    </source>
</evidence>
<protein>
    <submittedName>
        <fullName evidence="4">OmpA family protein</fullName>
    </submittedName>
</protein>
<dbReference type="Pfam" id="PF00691">
    <property type="entry name" value="OmpA"/>
    <property type="match status" value="1"/>
</dbReference>
<keyword evidence="2" id="KW-0732">Signal</keyword>
<feature type="signal peptide" evidence="2">
    <location>
        <begin position="1"/>
        <end position="20"/>
    </location>
</feature>
<dbReference type="PROSITE" id="PS51123">
    <property type="entry name" value="OMPA_2"/>
    <property type="match status" value="1"/>
</dbReference>
<dbReference type="Gene3D" id="3.30.1330.60">
    <property type="entry name" value="OmpA-like domain"/>
    <property type="match status" value="1"/>
</dbReference>
<feature type="domain" description="OmpA-like" evidence="3">
    <location>
        <begin position="29"/>
        <end position="159"/>
    </location>
</feature>
<dbReference type="CDD" id="cd07185">
    <property type="entry name" value="OmpA_C-like"/>
    <property type="match status" value="1"/>
</dbReference>
<sequence>MRKFLPIAALFFVLPPVACGGRNLKEYPETMSASAEFKGAKFSSYRPSVGDSLQESLAPSVVENLGALKDDSEFLKSNPSFRVEIVGFTDDRECIAQDCDALSLRRAKIVYDWFLSQGVMTHSLKPPEGLGNRMAIGDNNTEEGRQRNRRVEVNLIVED</sequence>